<dbReference type="RefSeq" id="XP_014667743.1">
    <property type="nucleotide sequence ID" value="XM_014812257.1"/>
</dbReference>
<evidence type="ECO:0000259" key="1">
    <source>
        <dbReference type="Pfam" id="PF20231"/>
    </source>
</evidence>
<name>A0ABM1E6C2_PRICU</name>
<keyword evidence="2" id="KW-1185">Reference proteome</keyword>
<organism evidence="2 3">
    <name type="scientific">Priapulus caudatus</name>
    <name type="common">Priapulid worm</name>
    <dbReference type="NCBI Taxonomy" id="37621"/>
    <lineage>
        <taxon>Eukaryota</taxon>
        <taxon>Metazoa</taxon>
        <taxon>Ecdysozoa</taxon>
        <taxon>Scalidophora</taxon>
        <taxon>Priapulida</taxon>
        <taxon>Priapulimorpha</taxon>
        <taxon>Priapulimorphida</taxon>
        <taxon>Priapulidae</taxon>
        <taxon>Priapulus</taxon>
    </lineage>
</organism>
<dbReference type="Proteomes" id="UP000695022">
    <property type="component" value="Unplaced"/>
</dbReference>
<evidence type="ECO:0000313" key="3">
    <source>
        <dbReference type="RefSeq" id="XP_014667743.1"/>
    </source>
</evidence>
<evidence type="ECO:0000313" key="2">
    <source>
        <dbReference type="Proteomes" id="UP000695022"/>
    </source>
</evidence>
<protein>
    <submittedName>
        <fullName evidence="3">LOW QUALITY PROTEIN: uncharacterized protein LOC106809250</fullName>
    </submittedName>
</protein>
<proteinExistence type="predicted"/>
<dbReference type="Pfam" id="PF20231">
    <property type="entry name" value="DUF6589"/>
    <property type="match status" value="1"/>
</dbReference>
<feature type="domain" description="DUF6589" evidence="1">
    <location>
        <begin position="83"/>
        <end position="562"/>
    </location>
</feature>
<dbReference type="InterPro" id="IPR046496">
    <property type="entry name" value="DUF6589"/>
</dbReference>
<sequence>MKEFGDHMEDKLIRDLSEGKTGKLNGDNLDIRVRTNDIRMNNRDKDYHFFASSFIIDRVDVTTYSVAPPEIGMDIGKVLTSAEEKGTYRNGLKVVLSRIMVEHLPGFSWMANVFPKHLEHPFSKEMALRSTMHVLPVSLNNEVAYEGCVRIMDEYVQMINRWFAKAGRGDELEALRVPVGGDQLTRVRLQGAKALRAGTHTTQQRLDQLFPVIVELFHTQQDFLEKACKRFLKLDKSRDKGTLGHLKMAIQRVNVNGQVKSRFKAHDDFTKLVGKAYFLDYLMDFFKMEDIDDEPHHSDIPSNIKLVHKEKKAAVASSVMDKLLDSILNQFDMQDGEDPASKKMHIQVFYRNVMITDFVSAVTMDVCFDLSINVQVFTIKIAEGNLNIGCTVLPISGLPIMVRRVADKVDPVDDLSNYVLQYLQWYFIMIHLSDAIHEGDVIRTNVILKEMIPFFYSHSYLSKYFVECVDYILKTEVLLPPAIGMRVRAASFVSTHGGNGNNKPTDLQKENEVKMIKELIKGLGSNKTEQSIIAVSKAAPVMMDICANFDKMLQTPKHGTTHKKRPADEDLQTLLRTLKTVNIWGNACRTLHAFKGIARSPFKFDKTSFSVCCTEVARTPSETYRWFLMSMDCLIGIYSDTYSVYLGSTVKQLFI</sequence>
<dbReference type="GeneID" id="106809250"/>
<gene>
    <name evidence="3" type="primary">LOC106809250</name>
</gene>
<reference evidence="3" key="1">
    <citation type="submission" date="2025-08" db="UniProtKB">
        <authorList>
            <consortium name="RefSeq"/>
        </authorList>
    </citation>
    <scope>IDENTIFICATION</scope>
</reference>
<accession>A0ABM1E6C2</accession>